<name>A0A8C9KG95_PANTA</name>
<dbReference type="Ensembl" id="ENSPTIT00000026129.1">
    <property type="protein sequence ID" value="ENSPTIP00000021734.1"/>
    <property type="gene ID" value="ENSPTIG00000018803.1"/>
</dbReference>
<reference evidence="1" key="2">
    <citation type="submission" date="2025-09" db="UniProtKB">
        <authorList>
            <consortium name="Ensembl"/>
        </authorList>
    </citation>
    <scope>IDENTIFICATION</scope>
</reference>
<evidence type="ECO:0000313" key="1">
    <source>
        <dbReference type="Ensembl" id="ENSPTIP00000021734.1"/>
    </source>
</evidence>
<reference evidence="1" key="1">
    <citation type="submission" date="2025-08" db="UniProtKB">
        <authorList>
            <consortium name="Ensembl"/>
        </authorList>
    </citation>
    <scope>IDENTIFICATION</scope>
</reference>
<accession>A0A8C9KG95</accession>
<evidence type="ECO:0000313" key="2">
    <source>
        <dbReference type="Proteomes" id="UP000675900"/>
    </source>
</evidence>
<dbReference type="AlphaFoldDB" id="A0A8C9KG95"/>
<sequence>SEKFVNTHTNWVEPFESVGGHAVALQAKETKKKKNR</sequence>
<dbReference type="Proteomes" id="UP000675900">
    <property type="component" value="Unassembled WGS sequence"/>
</dbReference>
<protein>
    <submittedName>
        <fullName evidence="1">Uncharacterized protein</fullName>
    </submittedName>
</protein>
<organism evidence="1 2">
    <name type="scientific">Panthera tigris altaica</name>
    <name type="common">Siberian tiger</name>
    <dbReference type="NCBI Taxonomy" id="74533"/>
    <lineage>
        <taxon>Eukaryota</taxon>
        <taxon>Metazoa</taxon>
        <taxon>Chordata</taxon>
        <taxon>Craniata</taxon>
        <taxon>Vertebrata</taxon>
        <taxon>Euteleostomi</taxon>
        <taxon>Mammalia</taxon>
        <taxon>Eutheria</taxon>
        <taxon>Laurasiatheria</taxon>
        <taxon>Carnivora</taxon>
        <taxon>Feliformia</taxon>
        <taxon>Felidae</taxon>
        <taxon>Pantherinae</taxon>
        <taxon>Panthera</taxon>
    </lineage>
</organism>
<keyword evidence="2" id="KW-1185">Reference proteome</keyword>
<proteinExistence type="predicted"/>